<evidence type="ECO:0000313" key="1">
    <source>
        <dbReference type="EMBL" id="KTB37251.1"/>
    </source>
</evidence>
<sequence length="137" mass="15035">MVSDKTAITGNLAIPRCTLLLLLSAPLPAPSPSLKILQVPHRPSADLSFDLMHQYLWKNPAFNYITEKRSGCLPFGSKAILSRKAPLLPVVKQTIPRVKNGAQGIVVVVMIKELPKDETIGPHHEPESVNTFTHVQV</sequence>
<dbReference type="AlphaFoldDB" id="A0A0W0FLS5"/>
<dbReference type="EMBL" id="LATX01001864">
    <property type="protein sequence ID" value="KTB37251.1"/>
    <property type="molecule type" value="Genomic_DNA"/>
</dbReference>
<organism evidence="1 2">
    <name type="scientific">Moniliophthora roreri</name>
    <name type="common">Frosty pod rot fungus</name>
    <name type="synonym">Monilia roreri</name>
    <dbReference type="NCBI Taxonomy" id="221103"/>
    <lineage>
        <taxon>Eukaryota</taxon>
        <taxon>Fungi</taxon>
        <taxon>Dikarya</taxon>
        <taxon>Basidiomycota</taxon>
        <taxon>Agaricomycotina</taxon>
        <taxon>Agaricomycetes</taxon>
        <taxon>Agaricomycetidae</taxon>
        <taxon>Agaricales</taxon>
        <taxon>Marasmiineae</taxon>
        <taxon>Marasmiaceae</taxon>
        <taxon>Moniliophthora</taxon>
    </lineage>
</organism>
<reference evidence="1 2" key="1">
    <citation type="submission" date="2015-12" db="EMBL/GenBank/DDBJ databases">
        <title>Draft genome sequence of Moniliophthora roreri, the causal agent of frosty pod rot of cacao.</title>
        <authorList>
            <person name="Aime M.C."/>
            <person name="Diaz-Valderrama J.R."/>
            <person name="Kijpornyongpan T."/>
            <person name="Phillips-Mora W."/>
        </authorList>
    </citation>
    <scope>NUCLEOTIDE SEQUENCE [LARGE SCALE GENOMIC DNA]</scope>
    <source>
        <strain evidence="1 2">MCA 2952</strain>
    </source>
</reference>
<comment type="caution">
    <text evidence="1">The sequence shown here is derived from an EMBL/GenBank/DDBJ whole genome shotgun (WGS) entry which is preliminary data.</text>
</comment>
<protein>
    <submittedName>
        <fullName evidence="1">Uncharacterized protein</fullName>
    </submittedName>
</protein>
<evidence type="ECO:0000313" key="2">
    <source>
        <dbReference type="Proteomes" id="UP000054988"/>
    </source>
</evidence>
<name>A0A0W0FLS5_MONRR</name>
<dbReference type="Proteomes" id="UP000054988">
    <property type="component" value="Unassembled WGS sequence"/>
</dbReference>
<proteinExistence type="predicted"/>
<accession>A0A0W0FLS5</accession>
<gene>
    <name evidence="1" type="ORF">WG66_10184</name>
</gene>